<dbReference type="InterPro" id="IPR039694">
    <property type="entry name" value="WDR11"/>
</dbReference>
<dbReference type="InterPro" id="IPR015943">
    <property type="entry name" value="WD40/YVTN_repeat-like_dom_sf"/>
</dbReference>
<proteinExistence type="predicted"/>
<dbReference type="VEuPathDB" id="TrichDB:TRFO_09817"/>
<gene>
    <name evidence="1" type="ORF">TRFO_09817</name>
</gene>
<reference evidence="1" key="1">
    <citation type="submission" date="2016-10" db="EMBL/GenBank/DDBJ databases">
        <authorList>
            <person name="Benchimol M."/>
            <person name="Almeida L.G."/>
            <person name="Vasconcelos A.T."/>
            <person name="Perreira-Neves A."/>
            <person name="Rosa I.A."/>
            <person name="Tasca T."/>
            <person name="Bogo M.R."/>
            <person name="de Souza W."/>
        </authorList>
    </citation>
    <scope>NUCLEOTIDE SEQUENCE [LARGE SCALE GENOMIC DNA]</scope>
    <source>
        <strain evidence="1">K</strain>
    </source>
</reference>
<protein>
    <submittedName>
        <fullName evidence="1">Uncharacterized protein</fullName>
    </submittedName>
</protein>
<organism evidence="1 2">
    <name type="scientific">Tritrichomonas foetus</name>
    <dbReference type="NCBI Taxonomy" id="1144522"/>
    <lineage>
        <taxon>Eukaryota</taxon>
        <taxon>Metamonada</taxon>
        <taxon>Parabasalia</taxon>
        <taxon>Tritrichomonadida</taxon>
        <taxon>Tritrichomonadidae</taxon>
        <taxon>Tritrichomonas</taxon>
    </lineage>
</organism>
<comment type="caution">
    <text evidence="1">The sequence shown here is derived from an EMBL/GenBank/DDBJ whole genome shotgun (WGS) entry which is preliminary data.</text>
</comment>
<dbReference type="RefSeq" id="XP_068349801.1">
    <property type="nucleotide sequence ID" value="XM_068495076.1"/>
</dbReference>
<dbReference type="GO" id="GO:0005737">
    <property type="term" value="C:cytoplasm"/>
    <property type="evidence" value="ECO:0007669"/>
    <property type="project" value="TreeGrafter"/>
</dbReference>
<sequence length="963" mass="109836">MEAEDIIQSQIQPQFPPPYTHDNAQAIDWGLNGLVAYASGSCVHLSHPVNNRLEHVGSIEVNPFQLTCVKFHTTLPLIAVGDARGRVFLWSIENNRFAASANPLRKSCDKVFSLLWHEGILLVLLNNRKLVALSYTNGYAADTLRNFKILWEIQLPNDYSRISIDPVYENFYLLSGNKSFSVYRSETAVDPPIQVLDDVSLTNSFEIRDIQWALHFPNFLYLLSKNSIFLFNIDNSTIAPVVEDNPDSFAFLIQRSSDHQSLLTISQAGGMTFFKMVDDNLHFVTSFNFQPKLTSGIFSSAVISPMKDNLVALFHSSLGLALFDLNKMRIRAVDLTFPSKITAFDSDATRYVTGTSDGYIIIGNLFENNETKRFLVSEGEVITFVSYDAPLFRVYWQTEKNLGIVDVATRAVTKFTTRNSNFVRCFGSHRGAFIVMHDPTIIGVFVEGREKPLIFDDTIADIYVDPDSTQSQGSFTILLTRQTILFYKYNQTKVYCDSQGIRPRAVESKALCFAQNKEEYVTGYSNGLLFFYSPATQQSRKVPLECANLRSLQYSIDNQTLFGLCKEDNLFSVDKNNIVKTCDFGIKTFKVINDSLLLVHANDGIVKFVRISDWRPLSYISKYMPAPTSNNELKYFIQHQKEEIFYSKSSKDAWLCALGTIPMRLHSTFGIGEKKQYEKLLFNYNNRIFQPTDEVNKAKFISLLFLNRNIEASDLISETKIYSNNNYITESSINNDENNRNTNMNSHVNRGSNFSNIFSKNLNNQNNHPNYQQSNQKNLYAKDSFNSAVFSTLIIMCEDNINERAKLHMKKSAISLLSNGKYDDASILFRLAKLDKEAAEYFIDSSQFKLATRFIRNTVEDEKDCSNLLFRCGCRYFEHGKLSKAIPYFAGSGQFHAVLFVLFSMGNFSDAYFLMKYLQENEKLFPVEEKLLKHLPGLQTLADICDMIEVQFRNILQKLNISL</sequence>
<name>A0A1J4JBZ7_9EUKA</name>
<evidence type="ECO:0000313" key="2">
    <source>
        <dbReference type="Proteomes" id="UP000179807"/>
    </source>
</evidence>
<evidence type="ECO:0000313" key="1">
    <source>
        <dbReference type="EMBL" id="OHS96664.1"/>
    </source>
</evidence>
<dbReference type="PANTHER" id="PTHR14593:SF5">
    <property type="entry name" value="WD REPEAT-CONTAINING PROTEIN 11"/>
    <property type="match status" value="1"/>
</dbReference>
<dbReference type="InterPro" id="IPR036322">
    <property type="entry name" value="WD40_repeat_dom_sf"/>
</dbReference>
<dbReference type="Proteomes" id="UP000179807">
    <property type="component" value="Unassembled WGS sequence"/>
</dbReference>
<dbReference type="AlphaFoldDB" id="A0A1J4JBZ7"/>
<dbReference type="SUPFAM" id="SSF50978">
    <property type="entry name" value="WD40 repeat-like"/>
    <property type="match status" value="2"/>
</dbReference>
<dbReference type="OrthoDB" id="4096at2759"/>
<dbReference type="EMBL" id="MLAK01001160">
    <property type="protein sequence ID" value="OHS96664.1"/>
    <property type="molecule type" value="Genomic_DNA"/>
</dbReference>
<accession>A0A1J4JBZ7</accession>
<dbReference type="Gene3D" id="2.130.10.10">
    <property type="entry name" value="YVTN repeat-like/Quinoprotein amine dehydrogenase"/>
    <property type="match status" value="1"/>
</dbReference>
<keyword evidence="2" id="KW-1185">Reference proteome</keyword>
<dbReference type="GeneID" id="94829780"/>
<dbReference type="PANTHER" id="PTHR14593">
    <property type="entry name" value="WD REPEAT-CONTAINING PROTEIN 11"/>
    <property type="match status" value="1"/>
</dbReference>